<protein>
    <submittedName>
        <fullName evidence="3">Uncharacterized protein</fullName>
    </submittedName>
</protein>
<feature type="region of interest" description="Disordered" evidence="1">
    <location>
        <begin position="10"/>
        <end position="111"/>
    </location>
</feature>
<evidence type="ECO:0000313" key="3">
    <source>
        <dbReference type="EMBL" id="PRP94741.1"/>
    </source>
</evidence>
<feature type="compositionally biased region" description="Acidic residues" evidence="1">
    <location>
        <begin position="65"/>
        <end position="89"/>
    </location>
</feature>
<feature type="compositionally biased region" description="Acidic residues" evidence="1">
    <location>
        <begin position="35"/>
        <end position="57"/>
    </location>
</feature>
<keyword evidence="2" id="KW-0472">Membrane</keyword>
<keyword evidence="4" id="KW-1185">Reference proteome</keyword>
<feature type="transmembrane region" description="Helical" evidence="2">
    <location>
        <begin position="130"/>
        <end position="153"/>
    </location>
</feature>
<evidence type="ECO:0000256" key="1">
    <source>
        <dbReference type="SAM" id="MobiDB-lite"/>
    </source>
</evidence>
<name>A0A2S9XPX2_9BACT</name>
<reference evidence="3 4" key="1">
    <citation type="submission" date="2018-03" db="EMBL/GenBank/DDBJ databases">
        <title>Draft Genome Sequences of the Obligatory Marine Myxobacteria Enhygromyxa salina SWB005.</title>
        <authorList>
            <person name="Poehlein A."/>
            <person name="Moghaddam J.A."/>
            <person name="Harms H."/>
            <person name="Alanjari M."/>
            <person name="Koenig G.M."/>
            <person name="Daniel R."/>
            <person name="Schaeberle T.F."/>
        </authorList>
    </citation>
    <scope>NUCLEOTIDE SEQUENCE [LARGE SCALE GENOMIC DNA]</scope>
    <source>
        <strain evidence="3 4">SWB005</strain>
    </source>
</reference>
<evidence type="ECO:0000313" key="4">
    <source>
        <dbReference type="Proteomes" id="UP000237968"/>
    </source>
</evidence>
<keyword evidence="2" id="KW-1133">Transmembrane helix</keyword>
<organism evidence="3 4">
    <name type="scientific">Enhygromyxa salina</name>
    <dbReference type="NCBI Taxonomy" id="215803"/>
    <lineage>
        <taxon>Bacteria</taxon>
        <taxon>Pseudomonadati</taxon>
        <taxon>Myxococcota</taxon>
        <taxon>Polyangia</taxon>
        <taxon>Nannocystales</taxon>
        <taxon>Nannocystaceae</taxon>
        <taxon>Enhygromyxa</taxon>
    </lineage>
</organism>
<dbReference type="AlphaFoldDB" id="A0A2S9XPX2"/>
<dbReference type="RefSeq" id="WP_106393358.1">
    <property type="nucleotide sequence ID" value="NZ_PVNK01000175.1"/>
</dbReference>
<feature type="compositionally biased region" description="Low complexity" evidence="1">
    <location>
        <begin position="12"/>
        <end position="34"/>
    </location>
</feature>
<feature type="compositionally biased region" description="Low complexity" evidence="1">
    <location>
        <begin position="102"/>
        <end position="111"/>
    </location>
</feature>
<feature type="transmembrane region" description="Helical" evidence="2">
    <location>
        <begin position="174"/>
        <end position="194"/>
    </location>
</feature>
<sequence length="217" mass="21984">MHAIALVLATSLALGPAAPGTPTPEQADLEAPAAADEEAPVDDLSEGEDGPVDDLSEGDAAPVDEATEPADGAEPEPSDAPEPELEPEPAPEPAPPSGNEDALAASTTTPAAPVVRDRLACEGSKACRRMTISGIVVGSLGVIGVGLGIGLLLKPDQVLPDQPTYITSTHPPGLVTLTVAAGVTLTSVLMLVAAHKGYKDLPDEQARVRMTPSGLRF</sequence>
<dbReference type="Proteomes" id="UP000237968">
    <property type="component" value="Unassembled WGS sequence"/>
</dbReference>
<evidence type="ECO:0000256" key="2">
    <source>
        <dbReference type="SAM" id="Phobius"/>
    </source>
</evidence>
<accession>A0A2S9XPX2</accession>
<dbReference type="EMBL" id="PVNK01000175">
    <property type="protein sequence ID" value="PRP94741.1"/>
    <property type="molecule type" value="Genomic_DNA"/>
</dbReference>
<keyword evidence="2" id="KW-0812">Transmembrane</keyword>
<comment type="caution">
    <text evidence="3">The sequence shown here is derived from an EMBL/GenBank/DDBJ whole genome shotgun (WGS) entry which is preliminary data.</text>
</comment>
<gene>
    <name evidence="3" type="ORF">ENSA5_40640</name>
</gene>
<proteinExistence type="predicted"/>